<evidence type="ECO:0000256" key="4">
    <source>
        <dbReference type="PROSITE-ProRule" id="PRU00601"/>
    </source>
</evidence>
<dbReference type="PROSITE" id="PS51270">
    <property type="entry name" value="ZF_CTCHY"/>
    <property type="match status" value="1"/>
</dbReference>
<dbReference type="eggNOG" id="KOG1940">
    <property type="taxonomic scope" value="Eukaryota"/>
</dbReference>
<gene>
    <name evidence="8" type="ORF">NEMVEDRAFT_v1g194754</name>
</gene>
<dbReference type="SMART" id="SM00184">
    <property type="entry name" value="RING"/>
    <property type="match status" value="1"/>
</dbReference>
<dbReference type="SUPFAM" id="SSF161245">
    <property type="entry name" value="Zinc hairpin stack"/>
    <property type="match status" value="1"/>
</dbReference>
<dbReference type="InterPro" id="IPR017921">
    <property type="entry name" value="Znf_CTCHY"/>
</dbReference>
<keyword evidence="3" id="KW-0862">Zinc</keyword>
<organism evidence="8 9">
    <name type="scientific">Nematostella vectensis</name>
    <name type="common">Starlet sea anemone</name>
    <dbReference type="NCBI Taxonomy" id="45351"/>
    <lineage>
        <taxon>Eukaryota</taxon>
        <taxon>Metazoa</taxon>
        <taxon>Cnidaria</taxon>
        <taxon>Anthozoa</taxon>
        <taxon>Hexacorallia</taxon>
        <taxon>Actiniaria</taxon>
        <taxon>Edwardsiidae</taxon>
        <taxon>Nematostella</taxon>
    </lineage>
</organism>
<keyword evidence="2 4" id="KW-0863">Zinc-finger</keyword>
<dbReference type="PANTHER" id="PTHR21319">
    <property type="entry name" value="RING FINGER AND CHY ZINC FINGER DOMAIN-CONTAINING PROTEIN 1"/>
    <property type="match status" value="1"/>
</dbReference>
<dbReference type="PANTHER" id="PTHR21319:SF53">
    <property type="entry name" value="RING FINGER AND CHY ZINC FINGER DOMAIN-CONTAINING PROTEIN 1"/>
    <property type="match status" value="1"/>
</dbReference>
<dbReference type="GO" id="GO:0008270">
    <property type="term" value="F:zinc ion binding"/>
    <property type="evidence" value="ECO:0007669"/>
    <property type="project" value="UniProtKB-KW"/>
</dbReference>
<dbReference type="InterPro" id="IPR037275">
    <property type="entry name" value="Znf_CTCHY_sf"/>
</dbReference>
<dbReference type="Gene3D" id="3.30.40.10">
    <property type="entry name" value="Zinc/RING finger domain, C3HC4 (zinc finger)"/>
    <property type="match status" value="1"/>
</dbReference>
<feature type="domain" description="CTCHY-type" evidence="7">
    <location>
        <begin position="66"/>
        <end position="129"/>
    </location>
</feature>
<dbReference type="GO" id="GO:0005634">
    <property type="term" value="C:nucleus"/>
    <property type="evidence" value="ECO:0000318"/>
    <property type="project" value="GO_Central"/>
</dbReference>
<evidence type="ECO:0000313" key="9">
    <source>
        <dbReference type="Proteomes" id="UP000001593"/>
    </source>
</evidence>
<dbReference type="GO" id="GO:0006511">
    <property type="term" value="P:ubiquitin-dependent protein catabolic process"/>
    <property type="evidence" value="ECO:0000318"/>
    <property type="project" value="GO_Central"/>
</dbReference>
<keyword evidence="9" id="KW-1185">Reference proteome</keyword>
<evidence type="ECO:0000256" key="1">
    <source>
        <dbReference type="ARBA" id="ARBA00022723"/>
    </source>
</evidence>
<dbReference type="OMA" id="VWRRMDE"/>
<feature type="domain" description="RING-type" evidence="5">
    <location>
        <begin position="130"/>
        <end position="172"/>
    </location>
</feature>
<evidence type="ECO:0000256" key="3">
    <source>
        <dbReference type="ARBA" id="ARBA00022833"/>
    </source>
</evidence>
<evidence type="ECO:0000259" key="7">
    <source>
        <dbReference type="PROSITE" id="PS51270"/>
    </source>
</evidence>
<feature type="domain" description="CHY-type" evidence="6">
    <location>
        <begin position="1"/>
        <end position="64"/>
    </location>
</feature>
<dbReference type="HOGENOM" id="CLU_013368_3_0_1"/>
<evidence type="ECO:0000256" key="2">
    <source>
        <dbReference type="ARBA" id="ARBA00022771"/>
    </source>
</evidence>
<dbReference type="OrthoDB" id="411372at2759"/>
<name>A7SYC9_NEMVE</name>
<dbReference type="SUPFAM" id="SSF161219">
    <property type="entry name" value="CHY zinc finger-like"/>
    <property type="match status" value="1"/>
</dbReference>
<evidence type="ECO:0008006" key="10">
    <source>
        <dbReference type="Google" id="ProtNLM"/>
    </source>
</evidence>
<evidence type="ECO:0000313" key="8">
    <source>
        <dbReference type="EMBL" id="EDO31289.1"/>
    </source>
</evidence>
<evidence type="ECO:0000259" key="5">
    <source>
        <dbReference type="PROSITE" id="PS50089"/>
    </source>
</evidence>
<dbReference type="InterPro" id="IPR013083">
    <property type="entry name" value="Znf_RING/FYVE/PHD"/>
</dbReference>
<accession>A7SYC9</accession>
<dbReference type="GO" id="GO:0061630">
    <property type="term" value="F:ubiquitin protein ligase activity"/>
    <property type="evidence" value="ECO:0000318"/>
    <property type="project" value="GO_Central"/>
</dbReference>
<dbReference type="Pfam" id="PF13639">
    <property type="entry name" value="zf-RING_2"/>
    <property type="match status" value="1"/>
</dbReference>
<dbReference type="Pfam" id="PF05495">
    <property type="entry name" value="zf-CHY"/>
    <property type="match status" value="1"/>
</dbReference>
<proteinExistence type="predicted"/>
<dbReference type="InterPro" id="IPR008913">
    <property type="entry name" value="Znf_CHY"/>
</dbReference>
<dbReference type="CDD" id="cd16464">
    <property type="entry name" value="RING-H2_Pirh2-like"/>
    <property type="match status" value="1"/>
</dbReference>
<protein>
    <recommendedName>
        <fullName evidence="10">RING finger and CHY zinc finger domain-containing protein 1</fullName>
    </recommendedName>
</protein>
<dbReference type="STRING" id="45351.A7SYC9"/>
<evidence type="ECO:0000259" key="6">
    <source>
        <dbReference type="PROSITE" id="PS51266"/>
    </source>
</evidence>
<dbReference type="GO" id="GO:0016567">
    <property type="term" value="P:protein ubiquitination"/>
    <property type="evidence" value="ECO:0000318"/>
    <property type="project" value="GO_Central"/>
</dbReference>
<dbReference type="InterPro" id="IPR037274">
    <property type="entry name" value="Znf_CHY_sf"/>
</dbReference>
<dbReference type="PROSITE" id="PS50089">
    <property type="entry name" value="ZF_RING_2"/>
    <property type="match status" value="1"/>
</dbReference>
<dbReference type="SUPFAM" id="SSF57850">
    <property type="entry name" value="RING/U-box"/>
    <property type="match status" value="1"/>
</dbReference>
<dbReference type="Proteomes" id="UP000001593">
    <property type="component" value="Unassembled WGS sequence"/>
</dbReference>
<keyword evidence="1" id="KW-0479">Metal-binding</keyword>
<dbReference type="AlphaFoldDB" id="A7SYC9"/>
<dbReference type="InterPro" id="IPR001841">
    <property type="entry name" value="Znf_RING"/>
</dbReference>
<sequence length="180" mass="20294">MAGCSHYVRKCAFLTPCCNKIYTCRLCHDASESHELNRKLVSQVKCLQCGEIQGILPRCRSCGITFGFYFCALCRLYDDADKGQFHCDMCGICRVGGKDKFFHCAKCDICIPITLRSSHKCIEKSSRSNCPICLEDLHTSRVPCQVLKCGHLLHQTCFQDCISSYVLTCPLCGDPMVQRR</sequence>
<dbReference type="PROSITE" id="PS51266">
    <property type="entry name" value="ZF_CHY"/>
    <property type="match status" value="1"/>
</dbReference>
<dbReference type="InParanoid" id="A7SYC9"/>
<dbReference type="PhylomeDB" id="A7SYC9"/>
<reference evidence="8 9" key="1">
    <citation type="journal article" date="2007" name="Science">
        <title>Sea anemone genome reveals ancestral eumetazoan gene repertoire and genomic organization.</title>
        <authorList>
            <person name="Putnam N.H."/>
            <person name="Srivastava M."/>
            <person name="Hellsten U."/>
            <person name="Dirks B."/>
            <person name="Chapman J."/>
            <person name="Salamov A."/>
            <person name="Terry A."/>
            <person name="Shapiro H."/>
            <person name="Lindquist E."/>
            <person name="Kapitonov V.V."/>
            <person name="Jurka J."/>
            <person name="Genikhovich G."/>
            <person name="Grigoriev I.V."/>
            <person name="Lucas S.M."/>
            <person name="Steele R.E."/>
            <person name="Finnerty J.R."/>
            <person name="Technau U."/>
            <person name="Martindale M.Q."/>
            <person name="Rokhsar D.S."/>
        </authorList>
    </citation>
    <scope>NUCLEOTIDE SEQUENCE [LARGE SCALE GENOMIC DNA]</scope>
    <source>
        <strain evidence="9">CH2 X CH6</strain>
    </source>
</reference>
<dbReference type="KEGG" id="nve:5502167"/>
<dbReference type="EMBL" id="DS469917">
    <property type="protein sequence ID" value="EDO31289.1"/>
    <property type="molecule type" value="Genomic_DNA"/>
</dbReference>